<dbReference type="InterPro" id="IPR001387">
    <property type="entry name" value="Cro/C1-type_HTH"/>
</dbReference>
<dbReference type="SMART" id="SM00530">
    <property type="entry name" value="HTH_XRE"/>
    <property type="match status" value="1"/>
</dbReference>
<protein>
    <submittedName>
        <fullName evidence="3">Helix-turn-helix transcriptional regulator</fullName>
    </submittedName>
</protein>
<dbReference type="Proteomes" id="UP000709466">
    <property type="component" value="Unassembled WGS sequence"/>
</dbReference>
<evidence type="ECO:0000259" key="2">
    <source>
        <dbReference type="PROSITE" id="PS50943"/>
    </source>
</evidence>
<evidence type="ECO:0000256" key="1">
    <source>
        <dbReference type="ARBA" id="ARBA00023125"/>
    </source>
</evidence>
<dbReference type="PANTHER" id="PTHR46797">
    <property type="entry name" value="HTH-TYPE TRANSCRIPTIONAL REGULATOR"/>
    <property type="match status" value="1"/>
</dbReference>
<dbReference type="PROSITE" id="PS50943">
    <property type="entry name" value="HTH_CROC1"/>
    <property type="match status" value="1"/>
</dbReference>
<dbReference type="RefSeq" id="WP_167638765.1">
    <property type="nucleotide sequence ID" value="NZ_JAATOP010000009.1"/>
</dbReference>
<dbReference type="SUPFAM" id="SSF47413">
    <property type="entry name" value="lambda repressor-like DNA-binding domains"/>
    <property type="match status" value="1"/>
</dbReference>
<keyword evidence="1" id="KW-0238">DNA-binding</keyword>
<comment type="caution">
    <text evidence="3">The sequence shown here is derived from an EMBL/GenBank/DDBJ whole genome shotgun (WGS) entry which is preliminary data.</text>
</comment>
<dbReference type="InterPro" id="IPR050807">
    <property type="entry name" value="TransReg_Diox_bact_type"/>
</dbReference>
<organism evidence="3 4">
    <name type="scientific">Marivivens donghaensis</name>
    <dbReference type="NCBI Taxonomy" id="1699413"/>
    <lineage>
        <taxon>Bacteria</taxon>
        <taxon>Pseudomonadati</taxon>
        <taxon>Pseudomonadota</taxon>
        <taxon>Alphaproteobacteria</taxon>
        <taxon>Rhodobacterales</taxon>
        <taxon>Paracoccaceae</taxon>
        <taxon>Marivivens group</taxon>
        <taxon>Marivivens</taxon>
    </lineage>
</organism>
<name>A0ABX0W3C0_9RHOB</name>
<dbReference type="InterPro" id="IPR010982">
    <property type="entry name" value="Lambda_DNA-bd_dom_sf"/>
</dbReference>
<evidence type="ECO:0000313" key="4">
    <source>
        <dbReference type="Proteomes" id="UP000709466"/>
    </source>
</evidence>
<keyword evidence="4" id="KW-1185">Reference proteome</keyword>
<dbReference type="EMBL" id="JAATOP010000009">
    <property type="protein sequence ID" value="NIY73378.1"/>
    <property type="molecule type" value="Genomic_DNA"/>
</dbReference>
<gene>
    <name evidence="3" type="ORF">HCZ30_13170</name>
</gene>
<reference evidence="3 4" key="1">
    <citation type="submission" date="2020-03" db="EMBL/GenBank/DDBJ databases">
        <title>Bacterial isolates of synthetic phycosphere.</title>
        <authorList>
            <person name="Fu H."/>
            <person name="Moran M.A."/>
        </authorList>
    </citation>
    <scope>NUCLEOTIDE SEQUENCE [LARGE SCALE GENOMIC DNA]</scope>
    <source>
        <strain evidence="3 4">HF1</strain>
    </source>
</reference>
<proteinExistence type="predicted"/>
<feature type="domain" description="HTH cro/C1-type" evidence="2">
    <location>
        <begin position="13"/>
        <end position="67"/>
    </location>
</feature>
<dbReference type="Pfam" id="PF01381">
    <property type="entry name" value="HTH_3"/>
    <property type="match status" value="1"/>
</dbReference>
<sequence length="121" mass="13397">MAHPVDDFVAQRIRQARLMRGLTQSGLAAQIGCSFQQLQKYEAGQNRVSASRLYEIAEALDVQPSYFFDGYDSTAPQQEMDNTASRILFALAKVDDPDVRESLCRMVQSIANSNGGADSFE</sequence>
<accession>A0ABX0W3C0</accession>
<evidence type="ECO:0000313" key="3">
    <source>
        <dbReference type="EMBL" id="NIY73378.1"/>
    </source>
</evidence>
<dbReference type="CDD" id="cd00093">
    <property type="entry name" value="HTH_XRE"/>
    <property type="match status" value="1"/>
</dbReference>
<dbReference type="Gene3D" id="1.10.260.40">
    <property type="entry name" value="lambda repressor-like DNA-binding domains"/>
    <property type="match status" value="1"/>
</dbReference>
<dbReference type="PANTHER" id="PTHR46797:SF1">
    <property type="entry name" value="METHYLPHOSPHONATE SYNTHASE"/>
    <property type="match status" value="1"/>
</dbReference>